<accession>A0A919LQL6</accession>
<dbReference type="EMBL" id="BNFF01000001">
    <property type="protein sequence ID" value="GHK50909.1"/>
    <property type="molecule type" value="Genomic_DNA"/>
</dbReference>
<feature type="region of interest" description="Disordered" evidence="1">
    <location>
        <begin position="75"/>
        <end position="111"/>
    </location>
</feature>
<proteinExistence type="predicted"/>
<feature type="compositionally biased region" description="Basic and acidic residues" evidence="1">
    <location>
        <begin position="102"/>
        <end position="111"/>
    </location>
</feature>
<organism evidence="2 3">
    <name type="scientific">Klebsiella pneumoniae</name>
    <dbReference type="NCBI Taxonomy" id="573"/>
    <lineage>
        <taxon>Bacteria</taxon>
        <taxon>Pseudomonadati</taxon>
        <taxon>Pseudomonadota</taxon>
        <taxon>Gammaproteobacteria</taxon>
        <taxon>Enterobacterales</taxon>
        <taxon>Enterobacteriaceae</taxon>
        <taxon>Klebsiella/Raoultella group</taxon>
        <taxon>Klebsiella</taxon>
        <taxon>Klebsiella pneumoniae complex</taxon>
    </lineage>
</organism>
<evidence type="ECO:0000256" key="1">
    <source>
        <dbReference type="SAM" id="MobiDB-lite"/>
    </source>
</evidence>
<dbReference type="Proteomes" id="UP000655094">
    <property type="component" value="Unassembled WGS sequence"/>
</dbReference>
<evidence type="ECO:0000313" key="3">
    <source>
        <dbReference type="Proteomes" id="UP000655094"/>
    </source>
</evidence>
<dbReference type="AlphaFoldDB" id="A0A919LQL6"/>
<reference evidence="2" key="1">
    <citation type="submission" date="2020-10" db="EMBL/GenBank/DDBJ databases">
        <title>Genome Sequence of ESBL Producing Zambian Clinical Strains.</title>
        <authorList>
            <person name="Shawa M."/>
            <person name="Furuta Y."/>
            <person name="Simbotwe M."/>
            <person name="Mulenga E."/>
            <person name="Mubanga M."/>
            <person name="Mulenga G."/>
            <person name="Kaile C."/>
            <person name="Zorigt T."/>
            <person name="Hang'ombe B."/>
            <person name="Higashi H."/>
        </authorList>
    </citation>
    <scope>NUCLEOTIDE SEQUENCE</scope>
    <source>
        <strain evidence="2">Zam_UTH_09</strain>
    </source>
</reference>
<sequence>MRFAVAAPPHRGKQNADGANADEQHPPAETVHDPEQQRRKAGQPEILPTVYTAVAFARSCCGNRALTTRLLTGKHGASLMPSPKRHSSSVFSPTAMPWNRVNSDHRVSDKK</sequence>
<evidence type="ECO:0000313" key="2">
    <source>
        <dbReference type="EMBL" id="GHK50909.1"/>
    </source>
</evidence>
<comment type="caution">
    <text evidence="2">The sequence shown here is derived from an EMBL/GenBank/DDBJ whole genome shotgun (WGS) entry which is preliminary data.</text>
</comment>
<protein>
    <submittedName>
        <fullName evidence="2">Uncharacterized protein</fullName>
    </submittedName>
</protein>
<gene>
    <name evidence="2" type="ORF">KPZU09_06450</name>
</gene>
<feature type="compositionally biased region" description="Basic and acidic residues" evidence="1">
    <location>
        <begin position="22"/>
        <end position="38"/>
    </location>
</feature>
<name>A0A919LQL6_KLEPN</name>
<feature type="region of interest" description="Disordered" evidence="1">
    <location>
        <begin position="1"/>
        <end position="45"/>
    </location>
</feature>